<dbReference type="PANTHER" id="PTHR31189:SF45">
    <property type="entry name" value="OS09G0552500 PROTEIN"/>
    <property type="match status" value="1"/>
</dbReference>
<evidence type="ECO:0000313" key="2">
    <source>
        <dbReference type="EMBL" id="KAF7132476.1"/>
    </source>
</evidence>
<evidence type="ECO:0000259" key="1">
    <source>
        <dbReference type="SMART" id="SM00835"/>
    </source>
</evidence>
<proteinExistence type="predicted"/>
<keyword evidence="3" id="KW-1185">Reference proteome</keyword>
<dbReference type="OrthoDB" id="735591at2759"/>
<dbReference type="CDD" id="cd02242">
    <property type="entry name" value="cupin_11S_legumin_N"/>
    <property type="match status" value="1"/>
</dbReference>
<comment type="caution">
    <text evidence="2">The sequence shown here is derived from an EMBL/GenBank/DDBJ whole genome shotgun (WGS) entry which is preliminary data.</text>
</comment>
<name>A0A834GDZ8_RHOSS</name>
<dbReference type="InterPro" id="IPR050253">
    <property type="entry name" value="Seed_Storage-Functional"/>
</dbReference>
<dbReference type="InterPro" id="IPR006045">
    <property type="entry name" value="Cupin_1"/>
</dbReference>
<dbReference type="InterPro" id="IPR014710">
    <property type="entry name" value="RmlC-like_jellyroll"/>
</dbReference>
<dbReference type="EMBL" id="WJXA01000009">
    <property type="protein sequence ID" value="KAF7132476.1"/>
    <property type="molecule type" value="Genomic_DNA"/>
</dbReference>
<sequence length="516" mass="57104">MLMVGNMPSPSCHHCYFSTTLYRPLHPPPTPPTPPLRPPSKLLWPSPPILSHRRSPNGASWILNLSHTPPSFLPFDLSPRPIDHDLLKFQGFLHAAAMTGLKAEQRSLKNSVCWVIHLRLQVKGEMMQQMNAMLKQVGEPTLRGSCLKDSEKAGIYRLHKENPEVYDPIAEWLLILRLELSKCICFRFGNCYPSFEKMCIPQLLFFSFILCAYVGNGEMDTDTNAYSPQVADTTDFEGDGGSYHSWSSSNFPLLGESKVCAGILLLHPHGFALPHYSDSNKIGYVLQGSCTVGMVSPSASKEKVLVIKEGDAIPIPIGLVSWWFNAGDSDTVIVFIRESSISQISGEMTYFFLTGTVGVLRGFSTEFISKAYNLNQNEAKTLVSNQTGGVVVKLSEGIQIPLPQNYAKNYDEFASTLTTAVEFTSLEQVGLSFKHWKLGGNAVFQPVYKTDSVQVAYVIRGSGSPVIWELSGKTSIWKAFSPVILQVSLSVSPEFAHIFSAKMTNNMVPMPPKIEL</sequence>
<dbReference type="AlphaFoldDB" id="A0A834GDZ8"/>
<evidence type="ECO:0000313" key="3">
    <source>
        <dbReference type="Proteomes" id="UP000626092"/>
    </source>
</evidence>
<reference evidence="2" key="1">
    <citation type="submission" date="2019-11" db="EMBL/GenBank/DDBJ databases">
        <authorList>
            <person name="Liu Y."/>
            <person name="Hou J."/>
            <person name="Li T.-Q."/>
            <person name="Guan C.-H."/>
            <person name="Wu X."/>
            <person name="Wu H.-Z."/>
            <person name="Ling F."/>
            <person name="Zhang R."/>
            <person name="Shi X.-G."/>
            <person name="Ren J.-P."/>
            <person name="Chen E.-F."/>
            <person name="Sun J.-M."/>
        </authorList>
    </citation>
    <scope>NUCLEOTIDE SEQUENCE</scope>
    <source>
        <strain evidence="2">Adult_tree_wgs_1</strain>
        <tissue evidence="2">Leaves</tissue>
    </source>
</reference>
<dbReference type="SMART" id="SM00835">
    <property type="entry name" value="Cupin_1"/>
    <property type="match status" value="1"/>
</dbReference>
<dbReference type="Proteomes" id="UP000626092">
    <property type="component" value="Unassembled WGS sequence"/>
</dbReference>
<protein>
    <recommendedName>
        <fullName evidence="1">Cupin type-1 domain-containing protein</fullName>
    </recommendedName>
</protein>
<accession>A0A834GDZ8</accession>
<dbReference type="SUPFAM" id="SSF51182">
    <property type="entry name" value="RmlC-like cupins"/>
    <property type="match status" value="1"/>
</dbReference>
<dbReference type="InterPro" id="IPR011051">
    <property type="entry name" value="RmlC_Cupin_sf"/>
</dbReference>
<feature type="domain" description="Cupin type-1" evidence="1">
    <location>
        <begin position="223"/>
        <end position="380"/>
    </location>
</feature>
<dbReference type="PANTHER" id="PTHR31189">
    <property type="entry name" value="OS03G0336100 PROTEIN-RELATED"/>
    <property type="match status" value="1"/>
</dbReference>
<dbReference type="Pfam" id="PF00190">
    <property type="entry name" value="Cupin_1"/>
    <property type="match status" value="1"/>
</dbReference>
<organism evidence="2 3">
    <name type="scientific">Rhododendron simsii</name>
    <name type="common">Sims's rhododendron</name>
    <dbReference type="NCBI Taxonomy" id="118357"/>
    <lineage>
        <taxon>Eukaryota</taxon>
        <taxon>Viridiplantae</taxon>
        <taxon>Streptophyta</taxon>
        <taxon>Embryophyta</taxon>
        <taxon>Tracheophyta</taxon>
        <taxon>Spermatophyta</taxon>
        <taxon>Magnoliopsida</taxon>
        <taxon>eudicotyledons</taxon>
        <taxon>Gunneridae</taxon>
        <taxon>Pentapetalae</taxon>
        <taxon>asterids</taxon>
        <taxon>Ericales</taxon>
        <taxon>Ericaceae</taxon>
        <taxon>Ericoideae</taxon>
        <taxon>Rhodoreae</taxon>
        <taxon>Rhododendron</taxon>
    </lineage>
</organism>
<gene>
    <name evidence="2" type="ORF">RHSIM_Rhsim09G0048800</name>
</gene>
<dbReference type="Gene3D" id="2.60.120.10">
    <property type="entry name" value="Jelly Rolls"/>
    <property type="match status" value="2"/>
</dbReference>